<reference evidence="1 2" key="1">
    <citation type="journal article" date="2012" name="Proc. Natl. Acad. Sci. U.S.A.">
        <title>Genome streamlining and chemical defense in a coral reef symbiosis.</title>
        <authorList>
            <person name="Kwan J.C."/>
            <person name="Donia M.S."/>
            <person name="Han A.W."/>
            <person name="Hirose E."/>
            <person name="Haygood M.G."/>
            <person name="Schmidt E.W."/>
        </authorList>
    </citation>
    <scope>NUCLEOTIDE SEQUENCE [LARGE SCALE GENOMIC DNA]</scope>
    <source>
        <strain evidence="1 2">L2</strain>
    </source>
</reference>
<proteinExistence type="predicted"/>
<name>K7Z5A2_9PROT</name>
<organism evidence="1 2">
    <name type="scientific">Candidatus Endolissoclinum faulkneri L2</name>
    <dbReference type="NCBI Taxonomy" id="1193729"/>
    <lineage>
        <taxon>Bacteria</taxon>
        <taxon>Pseudomonadati</taxon>
        <taxon>Pseudomonadota</taxon>
        <taxon>Alphaproteobacteria</taxon>
        <taxon>Rhodospirillales</taxon>
        <taxon>Rhodospirillaceae</taxon>
        <taxon>Candidatus Endolissoclinum</taxon>
    </lineage>
</organism>
<dbReference type="STRING" id="1193729.A1OE_1050"/>
<dbReference type="Proteomes" id="UP000010077">
    <property type="component" value="Chromosome"/>
</dbReference>
<accession>K7Z5A2</accession>
<evidence type="ECO:0000313" key="2">
    <source>
        <dbReference type="Proteomes" id="UP000010077"/>
    </source>
</evidence>
<sequence>MKMSSNLFSNLYCTCISYSFESSFNTIKYCLGSVSYSEQ</sequence>
<gene>
    <name evidence="1" type="ORF">A1OE_1050</name>
</gene>
<keyword evidence="2" id="KW-1185">Reference proteome</keyword>
<dbReference type="AlphaFoldDB" id="K7Z5A2"/>
<dbReference type="HOGENOM" id="CLU_3306457_0_0_5"/>
<dbReference type="EMBL" id="CP003539">
    <property type="protein sequence ID" value="AFX99228.1"/>
    <property type="molecule type" value="Genomic_DNA"/>
</dbReference>
<protein>
    <submittedName>
        <fullName evidence="1">Uncharacterized protein</fullName>
    </submittedName>
</protein>
<evidence type="ECO:0000313" key="1">
    <source>
        <dbReference type="EMBL" id="AFX99228.1"/>
    </source>
</evidence>
<dbReference type="KEGG" id="thal:A1OE_1050"/>